<evidence type="ECO:0000313" key="1">
    <source>
        <dbReference type="EMBL" id="KAG0266546.1"/>
    </source>
</evidence>
<name>A0AAD4H3Y4_9FUNG</name>
<proteinExistence type="predicted"/>
<protein>
    <submittedName>
        <fullName evidence="1">Uncharacterized protein</fullName>
    </submittedName>
</protein>
<reference evidence="1" key="1">
    <citation type="journal article" date="2020" name="Fungal Divers.">
        <title>Resolving the Mortierellaceae phylogeny through synthesis of multi-gene phylogenetics and phylogenomics.</title>
        <authorList>
            <person name="Vandepol N."/>
            <person name="Liber J."/>
            <person name="Desiro A."/>
            <person name="Na H."/>
            <person name="Kennedy M."/>
            <person name="Barry K."/>
            <person name="Grigoriev I.V."/>
            <person name="Miller A.N."/>
            <person name="O'Donnell K."/>
            <person name="Stajich J.E."/>
            <person name="Bonito G."/>
        </authorList>
    </citation>
    <scope>NUCLEOTIDE SEQUENCE</scope>
    <source>
        <strain evidence="1">NRRL 28262</strain>
    </source>
</reference>
<dbReference type="AlphaFoldDB" id="A0AAD4H3Y4"/>
<comment type="caution">
    <text evidence="1">The sequence shown here is derived from an EMBL/GenBank/DDBJ whole genome shotgun (WGS) entry which is preliminary data.</text>
</comment>
<evidence type="ECO:0000313" key="2">
    <source>
        <dbReference type="Proteomes" id="UP001194580"/>
    </source>
</evidence>
<dbReference type="EMBL" id="JAAAIL010001672">
    <property type="protein sequence ID" value="KAG0266546.1"/>
    <property type="molecule type" value="Genomic_DNA"/>
</dbReference>
<accession>A0AAD4H3Y4</accession>
<dbReference type="Proteomes" id="UP001194580">
    <property type="component" value="Unassembled WGS sequence"/>
</dbReference>
<gene>
    <name evidence="1" type="ORF">BGZ95_003036</name>
</gene>
<keyword evidence="2" id="KW-1185">Reference proteome</keyword>
<sequence>MGFTFDIELHTEQPFIVDFRSDSHHSQTIEGDIVIQLDRPEHFKVATVFIHGHVGIAFSDAGPKTPIVYERLIETHTDLIAANDADGKGRIEFHQAGTQRIPFRIDIPRFKELPPSMTNRLDTHHIDWKYEIHANLKRDFMLSSTRVVKHELIIRRHIIPRTETTAVLSASTDMPKQFRSKVSAPSRVSMGQDKLRVSVDMKARDKLYMVKEIDCAIVQTEEIDYVTKQSHPSVESAQAPGVPIKITASRLVSAHKKIANDDNDLDFGRHKPIIMDIHLDNFQLLPTERGLSWLDISQVLRFTVSFMDVNLEPIVTELPIFVDHEDLCAQKIAEHKGAQHKKSCKARLVENLQVAGAEDHIQHSMTNATPETP</sequence>
<organism evidence="1 2">
    <name type="scientific">Linnemannia exigua</name>
    <dbReference type="NCBI Taxonomy" id="604196"/>
    <lineage>
        <taxon>Eukaryota</taxon>
        <taxon>Fungi</taxon>
        <taxon>Fungi incertae sedis</taxon>
        <taxon>Mucoromycota</taxon>
        <taxon>Mortierellomycotina</taxon>
        <taxon>Mortierellomycetes</taxon>
        <taxon>Mortierellales</taxon>
        <taxon>Mortierellaceae</taxon>
        <taxon>Linnemannia</taxon>
    </lineage>
</organism>
<dbReference type="Gene3D" id="2.60.40.640">
    <property type="match status" value="1"/>
</dbReference>
<dbReference type="InterPro" id="IPR014752">
    <property type="entry name" value="Arrestin-like_C"/>
</dbReference>